<keyword evidence="5" id="KW-1185">Reference proteome</keyword>
<keyword evidence="1 2" id="KW-0597">Phosphoprotein</keyword>
<dbReference type="PANTHER" id="PTHR45339:SF3">
    <property type="entry name" value="HISTIDINE KINASE"/>
    <property type="match status" value="1"/>
</dbReference>
<gene>
    <name evidence="4" type="ORF">G9Q97_08180</name>
</gene>
<dbReference type="Gene3D" id="3.40.50.2300">
    <property type="match status" value="1"/>
</dbReference>
<evidence type="ECO:0000313" key="5">
    <source>
        <dbReference type="Proteomes" id="UP000649799"/>
    </source>
</evidence>
<organism evidence="4 5">
    <name type="scientific">Cyclobacterium plantarum</name>
    <dbReference type="NCBI Taxonomy" id="2716263"/>
    <lineage>
        <taxon>Bacteria</taxon>
        <taxon>Pseudomonadati</taxon>
        <taxon>Bacteroidota</taxon>
        <taxon>Cytophagia</taxon>
        <taxon>Cytophagales</taxon>
        <taxon>Cyclobacteriaceae</taxon>
        <taxon>Cyclobacterium</taxon>
    </lineage>
</organism>
<protein>
    <submittedName>
        <fullName evidence="4">Response regulator</fullName>
    </submittedName>
</protein>
<sequence length="145" mass="16130">MKELVNTHFDLGGKKLLVVEDDPIFGLIMKSIFKTWKNTITDFAVNGKEALEKLLLPGFDLILMDLQMPVMDGFQTILTIRQGHCGMAYSNIPAIALTADISEEARQKGLSAGFNDFLVKPMDSARLFATIEHQIVENAPATVYR</sequence>
<dbReference type="Proteomes" id="UP000649799">
    <property type="component" value="Unassembled WGS sequence"/>
</dbReference>
<feature type="domain" description="Response regulatory" evidence="3">
    <location>
        <begin position="15"/>
        <end position="135"/>
    </location>
</feature>
<evidence type="ECO:0000256" key="2">
    <source>
        <dbReference type="PROSITE-ProRule" id="PRU00169"/>
    </source>
</evidence>
<reference evidence="4 5" key="1">
    <citation type="submission" date="2020-03" db="EMBL/GenBank/DDBJ databases">
        <title>Cyclobacterium plantarum sp. nov., a marine bacterium isolated from a coastal-marine wetland.</title>
        <authorList>
            <person name="Sanchez-Porro C."/>
            <person name="Ventosa A."/>
            <person name="Amoozegar M."/>
        </authorList>
    </citation>
    <scope>NUCLEOTIDE SEQUENCE [LARGE SCALE GENOMIC DNA]</scope>
    <source>
        <strain evidence="4 5">GBPx2</strain>
    </source>
</reference>
<dbReference type="Pfam" id="PF00072">
    <property type="entry name" value="Response_reg"/>
    <property type="match status" value="1"/>
</dbReference>
<dbReference type="SMART" id="SM00448">
    <property type="entry name" value="REC"/>
    <property type="match status" value="1"/>
</dbReference>
<evidence type="ECO:0000259" key="3">
    <source>
        <dbReference type="PROSITE" id="PS50110"/>
    </source>
</evidence>
<dbReference type="RefSeq" id="WP_166145418.1">
    <property type="nucleotide sequence ID" value="NZ_JAANYN010000003.1"/>
</dbReference>
<dbReference type="PROSITE" id="PS50110">
    <property type="entry name" value="RESPONSE_REGULATORY"/>
    <property type="match status" value="1"/>
</dbReference>
<dbReference type="EMBL" id="JAANYN010000003">
    <property type="protein sequence ID" value="NHE56790.1"/>
    <property type="molecule type" value="Genomic_DNA"/>
</dbReference>
<proteinExistence type="predicted"/>
<evidence type="ECO:0000313" key="4">
    <source>
        <dbReference type="EMBL" id="NHE56790.1"/>
    </source>
</evidence>
<feature type="modified residue" description="4-aspartylphosphate" evidence="2">
    <location>
        <position position="65"/>
    </location>
</feature>
<name>A0ABX0H4M0_9BACT</name>
<dbReference type="InterPro" id="IPR011006">
    <property type="entry name" value="CheY-like_superfamily"/>
</dbReference>
<comment type="caution">
    <text evidence="4">The sequence shown here is derived from an EMBL/GenBank/DDBJ whole genome shotgun (WGS) entry which is preliminary data.</text>
</comment>
<evidence type="ECO:0000256" key="1">
    <source>
        <dbReference type="ARBA" id="ARBA00022553"/>
    </source>
</evidence>
<dbReference type="InterPro" id="IPR001789">
    <property type="entry name" value="Sig_transdc_resp-reg_receiver"/>
</dbReference>
<dbReference type="PANTHER" id="PTHR45339">
    <property type="entry name" value="HYBRID SIGNAL TRANSDUCTION HISTIDINE KINASE J"/>
    <property type="match status" value="1"/>
</dbReference>
<dbReference type="SUPFAM" id="SSF52172">
    <property type="entry name" value="CheY-like"/>
    <property type="match status" value="1"/>
</dbReference>
<accession>A0ABX0H4M0</accession>
<dbReference type="CDD" id="cd17546">
    <property type="entry name" value="REC_hyHK_CKI1_RcsC-like"/>
    <property type="match status" value="1"/>
</dbReference>